<evidence type="ECO:0000313" key="3">
    <source>
        <dbReference type="Proteomes" id="UP000466307"/>
    </source>
</evidence>
<protein>
    <submittedName>
        <fullName evidence="2">Nuclear transport factor 2 family protein</fullName>
    </submittedName>
</protein>
<dbReference type="InterPro" id="IPR011944">
    <property type="entry name" value="Steroid_delta5-4_isomerase"/>
</dbReference>
<reference evidence="2 3" key="1">
    <citation type="submission" date="2020-01" db="EMBL/GenBank/DDBJ databases">
        <title>Investigation of new actinobacteria for the biodesulphurisation of diesel fuel.</title>
        <authorList>
            <person name="Athi Narayanan S.M."/>
        </authorList>
    </citation>
    <scope>NUCLEOTIDE SEQUENCE [LARGE SCALE GENOMIC DNA]</scope>
    <source>
        <strain evidence="2 3">213E</strain>
    </source>
</reference>
<organism evidence="2 3">
    <name type="scientific">Gordonia desulfuricans</name>
    <dbReference type="NCBI Taxonomy" id="89051"/>
    <lineage>
        <taxon>Bacteria</taxon>
        <taxon>Bacillati</taxon>
        <taxon>Actinomycetota</taxon>
        <taxon>Actinomycetes</taxon>
        <taxon>Mycobacteriales</taxon>
        <taxon>Gordoniaceae</taxon>
        <taxon>Gordonia</taxon>
    </lineage>
</organism>
<dbReference type="EMBL" id="JAADZU010000086">
    <property type="protein sequence ID" value="NDK91845.1"/>
    <property type="molecule type" value="Genomic_DNA"/>
</dbReference>
<proteinExistence type="predicted"/>
<dbReference type="InterPro" id="IPR032710">
    <property type="entry name" value="NTF2-like_dom_sf"/>
</dbReference>
<evidence type="ECO:0000259" key="1">
    <source>
        <dbReference type="Pfam" id="PF13577"/>
    </source>
</evidence>
<dbReference type="NCBIfam" id="TIGR02246">
    <property type="entry name" value="SgcJ/EcaC family oxidoreductase"/>
    <property type="match status" value="1"/>
</dbReference>
<dbReference type="SUPFAM" id="SSF54427">
    <property type="entry name" value="NTF2-like"/>
    <property type="match status" value="1"/>
</dbReference>
<evidence type="ECO:0000313" key="2">
    <source>
        <dbReference type="EMBL" id="NDK91845.1"/>
    </source>
</evidence>
<dbReference type="Gene3D" id="3.10.450.50">
    <property type="match status" value="1"/>
</dbReference>
<accession>A0A7K3LU77</accession>
<dbReference type="AlphaFoldDB" id="A0A7K3LU77"/>
<keyword evidence="3" id="KW-1185">Reference proteome</keyword>
<dbReference type="Pfam" id="PF13577">
    <property type="entry name" value="SnoaL_4"/>
    <property type="match status" value="1"/>
</dbReference>
<comment type="caution">
    <text evidence="2">The sequence shown here is derived from an EMBL/GenBank/DDBJ whole genome shotgun (WGS) entry which is preliminary data.</text>
</comment>
<sequence length="164" mass="17930">MTDDLVARLAALENRLQSLEDERAIRDLIASYGPLVDDGDAAAVADLWTPDGVYDVDGWFMDGQGAIADMVNSRAHQGIVATGCAHVLGPVHIRLDGDTAVAVGYSLLVVRDDKRFLVARATAHRWELARTDTGWRAQRRTSRALDGNPEAHALAAEVIRESRW</sequence>
<feature type="domain" description="SnoaL-like" evidence="1">
    <location>
        <begin position="17"/>
        <end position="141"/>
    </location>
</feature>
<dbReference type="RefSeq" id="WP_059035999.1">
    <property type="nucleotide sequence ID" value="NZ_JAADZU010000086.1"/>
</dbReference>
<gene>
    <name evidence="2" type="ORF">GYA93_20065</name>
</gene>
<dbReference type="Proteomes" id="UP000466307">
    <property type="component" value="Unassembled WGS sequence"/>
</dbReference>
<name>A0A7K3LU77_9ACTN</name>
<dbReference type="InterPro" id="IPR037401">
    <property type="entry name" value="SnoaL-like"/>
</dbReference>